<feature type="region of interest" description="Disordered" evidence="5">
    <location>
        <begin position="1"/>
        <end position="29"/>
    </location>
</feature>
<evidence type="ECO:0000313" key="7">
    <source>
        <dbReference type="Proteomes" id="UP000192596"/>
    </source>
</evidence>
<gene>
    <name evidence="6" type="ORF">B0A48_07106</name>
</gene>
<evidence type="ECO:0000256" key="4">
    <source>
        <dbReference type="ARBA" id="ARBA00023242"/>
    </source>
</evidence>
<dbReference type="PANTHER" id="PTHR14577:SF0">
    <property type="entry name" value="NUCLEOLAR PROTEIN 12"/>
    <property type="match status" value="1"/>
</dbReference>
<keyword evidence="4" id="KW-0539">Nucleus</keyword>
<dbReference type="InterPro" id="IPR019186">
    <property type="entry name" value="Nucleolar_protein_12"/>
</dbReference>
<dbReference type="AlphaFoldDB" id="A0A1V8T7U7"/>
<dbReference type="GO" id="GO:0005730">
    <property type="term" value="C:nucleolus"/>
    <property type="evidence" value="ECO:0007669"/>
    <property type="project" value="UniProtKB-SubCell"/>
</dbReference>
<protein>
    <recommendedName>
        <fullName evidence="8">Ribosomal RNA-processing protein 17</fullName>
    </recommendedName>
</protein>
<evidence type="ECO:0000256" key="3">
    <source>
        <dbReference type="ARBA" id="ARBA00023054"/>
    </source>
</evidence>
<feature type="compositionally biased region" description="Basic and acidic residues" evidence="5">
    <location>
        <begin position="223"/>
        <end position="234"/>
    </location>
</feature>
<dbReference type="EMBL" id="NAJO01000014">
    <property type="protein sequence ID" value="OQO07409.1"/>
    <property type="molecule type" value="Genomic_DNA"/>
</dbReference>
<proteinExistence type="inferred from homology"/>
<dbReference type="PANTHER" id="PTHR14577">
    <property type="entry name" value="NUCLEOLAR PROTEIN 12"/>
    <property type="match status" value="1"/>
</dbReference>
<feature type="region of interest" description="Disordered" evidence="5">
    <location>
        <begin position="88"/>
        <end position="234"/>
    </location>
</feature>
<name>A0A1V8T7U7_9PEZI</name>
<dbReference type="OrthoDB" id="551633at2759"/>
<feature type="compositionally biased region" description="Polar residues" evidence="5">
    <location>
        <begin position="10"/>
        <end position="23"/>
    </location>
</feature>
<comment type="similarity">
    <text evidence="2">Belongs to the RRP17 family.</text>
</comment>
<reference evidence="7" key="1">
    <citation type="submission" date="2017-03" db="EMBL/GenBank/DDBJ databases">
        <title>Genomes of endolithic fungi from Antarctica.</title>
        <authorList>
            <person name="Coleine C."/>
            <person name="Masonjones S."/>
            <person name="Stajich J.E."/>
        </authorList>
    </citation>
    <scope>NUCLEOTIDE SEQUENCE [LARGE SCALE GENOMIC DNA]</scope>
    <source>
        <strain evidence="7">CCFEE 5527</strain>
    </source>
</reference>
<dbReference type="GO" id="GO:0019843">
    <property type="term" value="F:rRNA binding"/>
    <property type="evidence" value="ECO:0007669"/>
    <property type="project" value="TreeGrafter"/>
</dbReference>
<feature type="compositionally biased region" description="Basic and acidic residues" evidence="5">
    <location>
        <begin position="198"/>
        <end position="210"/>
    </location>
</feature>
<evidence type="ECO:0000256" key="1">
    <source>
        <dbReference type="ARBA" id="ARBA00004604"/>
    </source>
</evidence>
<evidence type="ECO:0000256" key="5">
    <source>
        <dbReference type="SAM" id="MobiDB-lite"/>
    </source>
</evidence>
<evidence type="ECO:0000256" key="2">
    <source>
        <dbReference type="ARBA" id="ARBA00007175"/>
    </source>
</evidence>
<comment type="caution">
    <text evidence="6">The sequence shown here is derived from an EMBL/GenBank/DDBJ whole genome shotgun (WGS) entry which is preliminary data.</text>
</comment>
<keyword evidence="3" id="KW-0175">Coiled coil</keyword>
<dbReference type="Pfam" id="PF09805">
    <property type="entry name" value="Nop25"/>
    <property type="match status" value="1"/>
</dbReference>
<feature type="compositionally biased region" description="Basic and acidic residues" evidence="5">
    <location>
        <begin position="156"/>
        <end position="190"/>
    </location>
</feature>
<dbReference type="STRING" id="1507870.A0A1V8T7U7"/>
<dbReference type="Proteomes" id="UP000192596">
    <property type="component" value="Unassembled WGS sequence"/>
</dbReference>
<sequence>MPPPLKRQKLSSVKNPSKTSQPSEILFNPTARQDYLTGFHKRKVARADRARELAQKKDKEEKVLARKQLREQRKEDLSQHVAEFQRELQRMNDDVEAPGKLAEDEGTENGEAEVEVEDVTAQESEYVDEDKYTTVTVQAMDDTPTDDELDAAAARKAADAKLKAETDAKELEERRKKRPWLKEKPDDGKPKAKKKKFRYESKHERRETRNKQKAKNSKQAAARKAEKGEKGDRK</sequence>
<dbReference type="FunCoup" id="A0A1V8T7U7">
    <property type="interactions" value="374"/>
</dbReference>
<evidence type="ECO:0008006" key="8">
    <source>
        <dbReference type="Google" id="ProtNLM"/>
    </source>
</evidence>
<evidence type="ECO:0000313" key="6">
    <source>
        <dbReference type="EMBL" id="OQO07409.1"/>
    </source>
</evidence>
<feature type="compositionally biased region" description="Acidic residues" evidence="5">
    <location>
        <begin position="104"/>
        <end position="128"/>
    </location>
</feature>
<dbReference type="InParanoid" id="A0A1V8T7U7"/>
<comment type="subcellular location">
    <subcellularLocation>
        <location evidence="1">Nucleus</location>
        <location evidence="1">Nucleolus</location>
    </subcellularLocation>
</comment>
<keyword evidence="7" id="KW-1185">Reference proteome</keyword>
<organism evidence="6 7">
    <name type="scientific">Cryoendolithus antarcticus</name>
    <dbReference type="NCBI Taxonomy" id="1507870"/>
    <lineage>
        <taxon>Eukaryota</taxon>
        <taxon>Fungi</taxon>
        <taxon>Dikarya</taxon>
        <taxon>Ascomycota</taxon>
        <taxon>Pezizomycotina</taxon>
        <taxon>Dothideomycetes</taxon>
        <taxon>Dothideomycetidae</taxon>
        <taxon>Cladosporiales</taxon>
        <taxon>Cladosporiaceae</taxon>
        <taxon>Cryoendolithus</taxon>
    </lineage>
</organism>
<accession>A0A1V8T7U7</accession>